<feature type="compositionally biased region" description="Basic and acidic residues" evidence="1">
    <location>
        <begin position="1"/>
        <end position="10"/>
    </location>
</feature>
<keyword evidence="3" id="KW-1185">Reference proteome</keyword>
<feature type="non-terminal residue" evidence="2">
    <location>
        <position position="1"/>
    </location>
</feature>
<gene>
    <name evidence="2" type="ORF">GSTUAT00000632001</name>
</gene>
<evidence type="ECO:0000256" key="1">
    <source>
        <dbReference type="SAM" id="MobiDB-lite"/>
    </source>
</evidence>
<dbReference type="EMBL" id="LN890948">
    <property type="protein sequence ID" value="CUS15375.1"/>
    <property type="molecule type" value="Genomic_DNA"/>
</dbReference>
<dbReference type="SUPFAM" id="SSF88697">
    <property type="entry name" value="PUA domain-like"/>
    <property type="match status" value="1"/>
</dbReference>
<dbReference type="AlphaFoldDB" id="A0A292Q8T4"/>
<accession>A0A292Q8T4</accession>
<organism evidence="2 3">
    <name type="scientific">Tuber aestivum</name>
    <name type="common">summer truffle</name>
    <dbReference type="NCBI Taxonomy" id="59557"/>
    <lineage>
        <taxon>Eukaryota</taxon>
        <taxon>Fungi</taxon>
        <taxon>Dikarya</taxon>
        <taxon>Ascomycota</taxon>
        <taxon>Pezizomycotina</taxon>
        <taxon>Pezizomycetes</taxon>
        <taxon>Pezizales</taxon>
        <taxon>Tuberaceae</taxon>
        <taxon>Tuber</taxon>
    </lineage>
</organism>
<evidence type="ECO:0000313" key="3">
    <source>
        <dbReference type="Proteomes" id="UP001412239"/>
    </source>
</evidence>
<evidence type="ECO:0000313" key="2">
    <source>
        <dbReference type="EMBL" id="CUS15375.1"/>
    </source>
</evidence>
<proteinExistence type="predicted"/>
<feature type="region of interest" description="Disordered" evidence="1">
    <location>
        <begin position="1"/>
        <end position="40"/>
    </location>
</feature>
<sequence length="177" mass="19898">MPVTRTEAKPKRMTRQLTLSGEVANVTPPSSSSKSRSKSSVDRSYANAILPIKPEFVELIAERKKNYEYRKYHLKDTVTRIWLYTTAPTSAISHVIITGRAKTPGQVCDPSGVGNDDFDNGLKVSKFGYPVLGLYKLRTPLKPEAMKAYHVSVPQMYVYAPEKMVEEIPLEGMEKLF</sequence>
<name>A0A292Q8T4_9PEZI</name>
<reference evidence="2" key="1">
    <citation type="submission" date="2015-10" db="EMBL/GenBank/DDBJ databases">
        <authorList>
            <person name="Regsiter A."/>
            <person name="william w."/>
        </authorList>
    </citation>
    <scope>NUCLEOTIDE SEQUENCE</scope>
    <source>
        <strain evidence="2">Montdore</strain>
    </source>
</reference>
<evidence type="ECO:0008006" key="4">
    <source>
        <dbReference type="Google" id="ProtNLM"/>
    </source>
</evidence>
<dbReference type="InterPro" id="IPR015947">
    <property type="entry name" value="PUA-like_sf"/>
</dbReference>
<protein>
    <recommendedName>
        <fullName evidence="4">ASCH domain-containing protein</fullName>
    </recommendedName>
</protein>
<dbReference type="Proteomes" id="UP001412239">
    <property type="component" value="Unassembled WGS sequence"/>
</dbReference>